<protein>
    <recommendedName>
        <fullName evidence="4">Cycloeucalenol cycloisomerase</fullName>
    </recommendedName>
</protein>
<evidence type="ECO:0000313" key="2">
    <source>
        <dbReference type="EMBL" id="EDM81785.1"/>
    </source>
</evidence>
<dbReference type="PANTHER" id="PTHR35136">
    <property type="entry name" value="CYCLOEUCALENOL CYCLOISOMERASE"/>
    <property type="match status" value="1"/>
</dbReference>
<dbReference type="eggNOG" id="ENOG502ZB7F">
    <property type="taxonomic scope" value="Bacteria"/>
</dbReference>
<dbReference type="RefSeq" id="WP_006968960.1">
    <property type="nucleotide sequence ID" value="NZ_ABCS01000001.1"/>
</dbReference>
<keyword evidence="3" id="KW-1185">Reference proteome</keyword>
<dbReference type="AlphaFoldDB" id="A6FWW1"/>
<gene>
    <name evidence="2" type="ORF">PPSIR1_04943</name>
</gene>
<evidence type="ECO:0000256" key="1">
    <source>
        <dbReference type="SAM" id="Phobius"/>
    </source>
</evidence>
<reference evidence="2 3" key="1">
    <citation type="submission" date="2007-06" db="EMBL/GenBank/DDBJ databases">
        <authorList>
            <person name="Shimkets L."/>
            <person name="Ferriera S."/>
            <person name="Johnson J."/>
            <person name="Kravitz S."/>
            <person name="Beeson K."/>
            <person name="Sutton G."/>
            <person name="Rogers Y.-H."/>
            <person name="Friedman R."/>
            <person name="Frazier M."/>
            <person name="Venter J.C."/>
        </authorList>
    </citation>
    <scope>NUCLEOTIDE SEQUENCE [LARGE SCALE GENOMIC DNA]</scope>
    <source>
        <strain evidence="2 3">SIR-1</strain>
    </source>
</reference>
<feature type="transmembrane region" description="Helical" evidence="1">
    <location>
        <begin position="237"/>
        <end position="255"/>
    </location>
</feature>
<evidence type="ECO:0000313" key="3">
    <source>
        <dbReference type="Proteomes" id="UP000005801"/>
    </source>
</evidence>
<keyword evidence="1" id="KW-0812">Transmembrane</keyword>
<feature type="transmembrane region" description="Helical" evidence="1">
    <location>
        <begin position="168"/>
        <end position="192"/>
    </location>
</feature>
<organism evidence="2 3">
    <name type="scientific">Plesiocystis pacifica SIR-1</name>
    <dbReference type="NCBI Taxonomy" id="391625"/>
    <lineage>
        <taxon>Bacteria</taxon>
        <taxon>Pseudomonadati</taxon>
        <taxon>Myxococcota</taxon>
        <taxon>Polyangia</taxon>
        <taxon>Nannocystales</taxon>
        <taxon>Nannocystaceae</taxon>
        <taxon>Plesiocystis</taxon>
    </lineage>
</organism>
<comment type="caution">
    <text evidence="2">The sequence shown here is derived from an EMBL/GenBank/DDBJ whole genome shotgun (WGS) entry which is preliminary data.</text>
</comment>
<dbReference type="GO" id="GO:0047793">
    <property type="term" value="F:cycloeucalenol cycloisomerase activity"/>
    <property type="evidence" value="ECO:0007669"/>
    <property type="project" value="InterPro"/>
</dbReference>
<feature type="transmembrane region" description="Helical" evidence="1">
    <location>
        <begin position="132"/>
        <end position="156"/>
    </location>
</feature>
<dbReference type="PANTHER" id="PTHR35136:SF1">
    <property type="entry name" value="CYCLOEUCALENOL CYCLOISOMERASE"/>
    <property type="match status" value="1"/>
</dbReference>
<evidence type="ECO:0008006" key="4">
    <source>
        <dbReference type="Google" id="ProtNLM"/>
    </source>
</evidence>
<feature type="transmembrane region" description="Helical" evidence="1">
    <location>
        <begin position="43"/>
        <end position="62"/>
    </location>
</feature>
<feature type="transmembrane region" description="Helical" evidence="1">
    <location>
        <begin position="83"/>
        <end position="103"/>
    </location>
</feature>
<dbReference type="EMBL" id="ABCS01000001">
    <property type="protein sequence ID" value="EDM81785.1"/>
    <property type="molecule type" value="Genomic_DNA"/>
</dbReference>
<dbReference type="STRING" id="391625.PPSIR1_04943"/>
<name>A6FWW1_9BACT</name>
<keyword evidence="1" id="KW-1133">Transmembrane helix</keyword>
<dbReference type="InterPro" id="IPR020532">
    <property type="entry name" value="Cycloeucalenol_cycloisomerase"/>
</dbReference>
<feature type="transmembrane region" description="Helical" evidence="1">
    <location>
        <begin position="16"/>
        <end position="37"/>
    </location>
</feature>
<sequence>MIVWSKRPARAAFERFALVYSPIWIAAMATVMLTGVYRSWSDPVYMIFGVALAAPLVLWPALGMAASADEAQEPWWRRSWVRHNLWIAIFVFVGSYVCTHYFFDVAGMRYGFPTRWHLEAELVGERGEPVPLFLYFVTQAYFMTYHVGAVVALRTLSERLSLGPLGRAVVVVILAYAVAFAETFCMAVPILADVFEYADRGRMLAVGSIFYGSFFVVSVPVFARFDEDRAWSLGETAASSLAVSMVVVLVLDLWAKLIGGLS</sequence>
<proteinExistence type="predicted"/>
<dbReference type="OrthoDB" id="5503027at2"/>
<feature type="transmembrane region" description="Helical" evidence="1">
    <location>
        <begin position="204"/>
        <end position="225"/>
    </location>
</feature>
<keyword evidence="1" id="KW-0472">Membrane</keyword>
<accession>A6FWW1</accession>
<dbReference type="Proteomes" id="UP000005801">
    <property type="component" value="Unassembled WGS sequence"/>
</dbReference>